<evidence type="ECO:0000256" key="8">
    <source>
        <dbReference type="ARBA" id="ARBA00022833"/>
    </source>
</evidence>
<dbReference type="OrthoDB" id="9758375at2"/>
<dbReference type="SUPFAM" id="SSF56281">
    <property type="entry name" value="Metallo-hydrolase/oxidoreductase"/>
    <property type="match status" value="1"/>
</dbReference>
<dbReference type="InterPro" id="IPR001587">
    <property type="entry name" value="RNase_J_CS"/>
</dbReference>
<dbReference type="GO" id="GO:0004521">
    <property type="term" value="F:RNA endonuclease activity"/>
    <property type="evidence" value="ECO:0007669"/>
    <property type="project" value="UniProtKB-UniRule"/>
</dbReference>
<comment type="similarity">
    <text evidence="12 13">Belongs to the metallo-beta-lactamase superfamily. RNA-metabolizing metallo-beta-lactamase-like family. Bacterial RNase J subfamily.</text>
</comment>
<dbReference type="AlphaFoldDB" id="A0A2U1K8C3"/>
<dbReference type="GO" id="GO:0004534">
    <property type="term" value="F:5'-3' RNA exonuclease activity"/>
    <property type="evidence" value="ECO:0007669"/>
    <property type="project" value="UniProtKB-UniRule"/>
</dbReference>
<dbReference type="EC" id="3.1.-.-" evidence="12 13"/>
<dbReference type="InterPro" id="IPR030854">
    <property type="entry name" value="RNase_J_bac"/>
</dbReference>
<dbReference type="PROSITE" id="PS01292">
    <property type="entry name" value="UPF0036"/>
    <property type="match status" value="1"/>
</dbReference>
<dbReference type="Pfam" id="PF07521">
    <property type="entry name" value="RMMBL"/>
    <property type="match status" value="1"/>
</dbReference>
<feature type="binding site" evidence="16">
    <location>
        <position position="90"/>
    </location>
    <ligand>
        <name>Ca(2+)</name>
        <dbReference type="ChEBI" id="CHEBI:29108"/>
    </ligand>
</feature>
<evidence type="ECO:0000313" key="18">
    <source>
        <dbReference type="EMBL" id="PWA13559.1"/>
    </source>
</evidence>
<feature type="domain" description="Metallo-beta-lactamase" evidence="17">
    <location>
        <begin position="60"/>
        <end position="255"/>
    </location>
</feature>
<dbReference type="Gene3D" id="3.60.15.10">
    <property type="entry name" value="Ribonuclease Z/Hydroxyacylglutathione hydrolase-like"/>
    <property type="match status" value="1"/>
</dbReference>
<feature type="binding site" evidence="16">
    <location>
        <position position="203"/>
    </location>
    <ligand>
        <name>Zn(2+)</name>
        <dbReference type="ChEBI" id="CHEBI:29105"/>
        <label>1</label>
        <note>catalytic</note>
    </ligand>
</feature>
<comment type="subcellular location">
    <subcellularLocation>
        <location evidence="1 12 13">Cytoplasm</location>
    </subcellularLocation>
</comment>
<dbReference type="Gene3D" id="3.10.20.580">
    <property type="match status" value="1"/>
</dbReference>
<dbReference type="InterPro" id="IPR041636">
    <property type="entry name" value="RNase_J_C"/>
</dbReference>
<feature type="binding site" evidence="16">
    <location>
        <position position="88"/>
    </location>
    <ligand>
        <name>Ca(2+)</name>
        <dbReference type="ChEBI" id="CHEBI:29108"/>
    </ligand>
</feature>
<comment type="function">
    <text evidence="12">An RNase that has 5'-3' exonuclease and possibly endonuclease activity. Involved in maturation of rRNA and in some organisms also mRNA maturation and/or decay.</text>
</comment>
<dbReference type="GO" id="GO:0008270">
    <property type="term" value="F:zinc ion binding"/>
    <property type="evidence" value="ECO:0007669"/>
    <property type="project" value="InterPro"/>
</dbReference>
<dbReference type="InterPro" id="IPR055132">
    <property type="entry name" value="RNase_J_b_CASP"/>
</dbReference>
<reference evidence="18 19" key="1">
    <citation type="submission" date="2018-04" db="EMBL/GenBank/DDBJ databases">
        <title>Camelliibacillus theae gen. nov., sp. nov., isolated from Pu'er tea.</title>
        <authorList>
            <person name="Niu L."/>
        </authorList>
    </citation>
    <scope>NUCLEOTIDE SEQUENCE [LARGE SCALE GENOMIC DNA]</scope>
    <source>
        <strain evidence="18 19">T8</strain>
    </source>
</reference>
<evidence type="ECO:0000256" key="6">
    <source>
        <dbReference type="ARBA" id="ARBA00022759"/>
    </source>
</evidence>
<sequence length="594" mass="65487">MRIIQLFFNLTLSYNNSNSSVRLSIYKHCSLKSEYRRIILVNQRTGKVKVFALGGVGEVGKNMYIVEDNNKIFILDAGLMLPEDEMLGVDSVIPDITYLTENRDRVKAIFLSHGHVDHIGALAYVLKRINVPVYGTKLTLGLASEALKKNRANIKQDFRIIDSNSVIDIGGTAISFFKVNHSIPDSIGLAIHTSQGPIVYTGDFKFDQTPVNNEYTEVGKIAALGEQGVLCLLSDSMNAENPGVTPSEATVGQNIYEVISNAKGRVITATFAMNIHRIQQVFDAAQKCNRKVAISGNPLLKNVEIANKLGHLQMAEGILIQLDETKRYPDDELLILTTGNQGEPLGALNRMATKTHKQVKISEGDTVIIAATLTLGNEKALSKTVDAIYRAGGHVVSGQSGVHVSGHASQEELKLMLNLLKPTYFIPIHGEYRMQKVHSDLAEECGLSKENIFIVEKGDVIEFSNGYAKKGGKVPSGQILIDGLGIGDVGNIVLRDRKLLSQDGILIVVVTLDRKNHQIVSGPEIISRGFVYVRESEQLLQEANQNVTKVLNNCIDQKINEWTFLKSVIRDSLSSLLFEKTKRRPMIMPIIMEV</sequence>
<evidence type="ECO:0000256" key="10">
    <source>
        <dbReference type="ARBA" id="ARBA00022884"/>
    </source>
</evidence>
<evidence type="ECO:0000256" key="2">
    <source>
        <dbReference type="ARBA" id="ARBA00022490"/>
    </source>
</evidence>
<dbReference type="Pfam" id="PF22505">
    <property type="entry name" value="RNase_J_b_CASP"/>
    <property type="match status" value="1"/>
</dbReference>
<evidence type="ECO:0000256" key="14">
    <source>
        <dbReference type="PIRSR" id="PIRSR004803-1"/>
    </source>
</evidence>
<dbReference type="InterPro" id="IPR004613">
    <property type="entry name" value="RNase_J"/>
</dbReference>
<evidence type="ECO:0000256" key="9">
    <source>
        <dbReference type="ARBA" id="ARBA00022839"/>
    </source>
</evidence>
<keyword evidence="10 12" id="KW-0694">RNA-binding</keyword>
<evidence type="ECO:0000313" key="19">
    <source>
        <dbReference type="Proteomes" id="UP000245998"/>
    </source>
</evidence>
<dbReference type="NCBIfam" id="TIGR00649">
    <property type="entry name" value="MG423"/>
    <property type="match status" value="1"/>
</dbReference>
<feature type="active site" description="Proton donor" evidence="14">
    <location>
        <position position="235"/>
    </location>
</feature>
<name>A0A2U1K8C3_9BACI</name>
<dbReference type="GO" id="GO:0005737">
    <property type="term" value="C:cytoplasm"/>
    <property type="evidence" value="ECO:0007669"/>
    <property type="project" value="UniProtKB-SubCell"/>
</dbReference>
<feature type="binding site" evidence="16">
    <location>
        <position position="118"/>
    </location>
    <ligand>
        <name>Zn(2+)</name>
        <dbReference type="ChEBI" id="CHEBI:29105"/>
        <label>1</label>
        <note>catalytic</note>
    </ligand>
</feature>
<dbReference type="EMBL" id="QCZG01000001">
    <property type="protein sequence ID" value="PWA13559.1"/>
    <property type="molecule type" value="Genomic_DNA"/>
</dbReference>
<feature type="binding site" evidence="16">
    <location>
        <position position="117"/>
    </location>
    <ligand>
        <name>Zn(2+)</name>
        <dbReference type="ChEBI" id="CHEBI:29105"/>
        <label>1</label>
        <note>catalytic</note>
    </ligand>
</feature>
<keyword evidence="19" id="KW-1185">Reference proteome</keyword>
<keyword evidence="4 12" id="KW-0540">Nuclease</keyword>
<dbReference type="Proteomes" id="UP000245998">
    <property type="component" value="Unassembled WGS sequence"/>
</dbReference>
<evidence type="ECO:0000256" key="13">
    <source>
        <dbReference type="PIRNR" id="PIRNR004803"/>
    </source>
</evidence>
<comment type="subunit">
    <text evidence="11">Unclear whether it forms homodimers or belongs to a larger complex. According to probably does not form homodimers, while shows homodimer formation. Both reports show RNase J1 and J2 interaction, probably as a heterotetramer shows it is a component of a possible RNA degradosome complex composed of rny, rnjA, rnjB, pnp, pfkA and eno, while finds no evidence of an RNA degradosome complex.</text>
</comment>
<dbReference type="PANTHER" id="PTHR43694:SF4">
    <property type="entry name" value="RIBONUCLEASE J 2"/>
    <property type="match status" value="1"/>
</dbReference>
<dbReference type="GO" id="GO:0006397">
    <property type="term" value="P:mRNA processing"/>
    <property type="evidence" value="ECO:0007669"/>
    <property type="project" value="UniProtKB-ARBA"/>
</dbReference>
<dbReference type="SMART" id="SM00849">
    <property type="entry name" value="Lactamase_B"/>
    <property type="match status" value="1"/>
</dbReference>
<evidence type="ECO:0000256" key="11">
    <source>
        <dbReference type="ARBA" id="ARBA00065702"/>
    </source>
</evidence>
<evidence type="ECO:0000256" key="12">
    <source>
        <dbReference type="HAMAP-Rule" id="MF_01491"/>
    </source>
</evidence>
<feature type="binding site" evidence="16">
    <location>
        <position position="115"/>
    </location>
    <ligand>
        <name>Zn(2+)</name>
        <dbReference type="ChEBI" id="CHEBI:29105"/>
        <label>1</label>
        <note>catalytic</note>
    </ligand>
</feature>
<feature type="binding site" evidence="16">
    <location>
        <position position="181"/>
    </location>
    <ligand>
        <name>Zn(2+)</name>
        <dbReference type="ChEBI" id="CHEBI:29105"/>
        <label>1</label>
        <note>catalytic</note>
    </ligand>
</feature>
<dbReference type="InterPro" id="IPR042173">
    <property type="entry name" value="RNase_J_2"/>
</dbReference>
<protein>
    <recommendedName>
        <fullName evidence="12 13">Ribonuclease J</fullName>
        <shortName evidence="12">RNase J</shortName>
        <ecNumber evidence="12 13">3.1.-.-</ecNumber>
    </recommendedName>
</protein>
<keyword evidence="5 13" id="KW-0479">Metal-binding</keyword>
<keyword evidence="8 16" id="KW-0862">Zinc</keyword>
<feature type="active site" description="Proton acceptor" evidence="14">
    <location>
        <position position="407"/>
    </location>
</feature>
<proteinExistence type="inferred from homology"/>
<evidence type="ECO:0000256" key="5">
    <source>
        <dbReference type="ARBA" id="ARBA00022723"/>
    </source>
</evidence>
<evidence type="ECO:0000256" key="16">
    <source>
        <dbReference type="PIRSR" id="PIRSR004803-3"/>
    </source>
</evidence>
<dbReference type="Gene3D" id="3.40.50.10710">
    <property type="entry name" value="Metallo-hydrolase/oxidoreductase"/>
    <property type="match status" value="1"/>
</dbReference>
<evidence type="ECO:0000256" key="4">
    <source>
        <dbReference type="ARBA" id="ARBA00022722"/>
    </source>
</evidence>
<dbReference type="CDD" id="cd07714">
    <property type="entry name" value="RNaseJ_MBL-fold"/>
    <property type="match status" value="1"/>
</dbReference>
<keyword evidence="2 12" id="KW-0963">Cytoplasm</keyword>
<feature type="binding site" evidence="16">
    <location>
        <position position="482"/>
    </location>
    <ligand>
        <name>Ca(2+)</name>
        <dbReference type="ChEBI" id="CHEBI:29108"/>
    </ligand>
</feature>
<dbReference type="FunFam" id="3.10.20.580:FF:000001">
    <property type="entry name" value="Ribonuclease J"/>
    <property type="match status" value="1"/>
</dbReference>
<feature type="binding site" evidence="15">
    <location>
        <begin position="272"/>
        <end position="274"/>
    </location>
    <ligand>
        <name>substrate</name>
    </ligand>
</feature>
<gene>
    <name evidence="12" type="primary">rnj</name>
    <name evidence="18" type="ORF">DCC39_01305</name>
</gene>
<dbReference type="InterPro" id="IPR036866">
    <property type="entry name" value="RibonucZ/Hydroxyglut_hydro"/>
</dbReference>
<accession>A0A2U1K8C3</accession>
<feature type="binding site" evidence="16">
    <location>
        <position position="429"/>
    </location>
    <ligand>
        <name>Zn(2+)</name>
        <dbReference type="ChEBI" id="CHEBI:29105"/>
        <label>1</label>
        <note>catalytic</note>
    </ligand>
</feature>
<dbReference type="HAMAP" id="MF_01491">
    <property type="entry name" value="RNase_J_bact"/>
    <property type="match status" value="1"/>
</dbReference>
<comment type="cofactor">
    <cofactor evidence="16">
        <name>Ca(2+)</name>
        <dbReference type="ChEBI" id="CHEBI:29108"/>
    </cofactor>
    <text evidence="16">Binds 1 Ca(2+) cation per subunit. Seen in 1 crystal structure, it is not clear if it is physiologically important.</text>
</comment>
<dbReference type="PIRSF" id="PIRSF004803">
    <property type="entry name" value="RnjA"/>
    <property type="match status" value="1"/>
</dbReference>
<dbReference type="PANTHER" id="PTHR43694">
    <property type="entry name" value="RIBONUCLEASE J"/>
    <property type="match status" value="1"/>
</dbReference>
<feature type="binding site" evidence="12 15">
    <location>
        <begin position="403"/>
        <end position="407"/>
    </location>
    <ligand>
        <name>substrate</name>
    </ligand>
</feature>
<evidence type="ECO:0000256" key="1">
    <source>
        <dbReference type="ARBA" id="ARBA00004496"/>
    </source>
</evidence>
<dbReference type="Pfam" id="PF00753">
    <property type="entry name" value="Lactamase_B"/>
    <property type="match status" value="1"/>
</dbReference>
<keyword evidence="6 12" id="KW-0255">Endonuclease</keyword>
<comment type="cofactor">
    <cofactor evidence="13 16">
        <name>Zn(2+)</name>
        <dbReference type="ChEBI" id="CHEBI:29105"/>
    </cofactor>
    <text evidence="13 16">Binds 2 Zn(2+) ions per subunit. It is not clear if Zn(2+) or Mg(2+) is physiologically important.</text>
</comment>
<dbReference type="InterPro" id="IPR011108">
    <property type="entry name" value="RMMBL"/>
</dbReference>
<dbReference type="InterPro" id="IPR001279">
    <property type="entry name" value="Metallo-B-lactamas"/>
</dbReference>
<dbReference type="GO" id="GO:0003723">
    <property type="term" value="F:RNA binding"/>
    <property type="evidence" value="ECO:0007669"/>
    <property type="project" value="UniProtKB-UniRule"/>
</dbReference>
<keyword evidence="9 12" id="KW-0269">Exonuclease</keyword>
<evidence type="ECO:0000256" key="3">
    <source>
        <dbReference type="ARBA" id="ARBA00022552"/>
    </source>
</evidence>
<comment type="caution">
    <text evidence="18">The sequence shown here is derived from an EMBL/GenBank/DDBJ whole genome shotgun (WGS) entry which is preliminary data.</text>
</comment>
<evidence type="ECO:0000259" key="17">
    <source>
        <dbReference type="SMART" id="SM00849"/>
    </source>
</evidence>
<dbReference type="GO" id="GO:0006364">
    <property type="term" value="P:rRNA processing"/>
    <property type="evidence" value="ECO:0007669"/>
    <property type="project" value="UniProtKB-UniRule"/>
</dbReference>
<evidence type="ECO:0000256" key="7">
    <source>
        <dbReference type="ARBA" id="ARBA00022801"/>
    </source>
</evidence>
<comment type="subunit">
    <text evidence="12">Homodimer, may be a subunit of the RNA degradosome.</text>
</comment>
<keyword evidence="3 12" id="KW-0698">rRNA processing</keyword>
<organism evidence="18 19">
    <name type="scientific">Pueribacillus theae</name>
    <dbReference type="NCBI Taxonomy" id="2171751"/>
    <lineage>
        <taxon>Bacteria</taxon>
        <taxon>Bacillati</taxon>
        <taxon>Bacillota</taxon>
        <taxon>Bacilli</taxon>
        <taxon>Bacillales</taxon>
        <taxon>Bacillaceae</taxon>
        <taxon>Pueribacillus</taxon>
    </lineage>
</organism>
<keyword evidence="7 12" id="KW-0378">Hydrolase</keyword>
<dbReference type="Pfam" id="PF17770">
    <property type="entry name" value="RNase_J_C"/>
    <property type="match status" value="1"/>
</dbReference>
<evidence type="ECO:0000256" key="15">
    <source>
        <dbReference type="PIRSR" id="PIRSR004803-2"/>
    </source>
</evidence>
<feature type="binding site" evidence="16">
    <location>
        <position position="113"/>
    </location>
    <ligand>
        <name>Zn(2+)</name>
        <dbReference type="ChEBI" id="CHEBI:29105"/>
        <label>1</label>
        <note>catalytic</note>
    </ligand>
</feature>
<keyword evidence="16" id="KW-0106">Calcium</keyword>